<name>L1JUA1_GUITC</name>
<keyword evidence="7" id="KW-1185">Reference proteome</keyword>
<keyword evidence="2" id="KW-0808">Transferase</keyword>
<dbReference type="OMA" id="YHKFFTR"/>
<reference evidence="7" key="2">
    <citation type="submission" date="2012-11" db="EMBL/GenBank/DDBJ databases">
        <authorList>
            <person name="Kuo A."/>
            <person name="Curtis B.A."/>
            <person name="Tanifuji G."/>
            <person name="Burki F."/>
            <person name="Gruber A."/>
            <person name="Irimia M."/>
            <person name="Maruyama S."/>
            <person name="Arias M.C."/>
            <person name="Ball S.G."/>
            <person name="Gile G.H."/>
            <person name="Hirakawa Y."/>
            <person name="Hopkins J.F."/>
            <person name="Rensing S.A."/>
            <person name="Schmutz J."/>
            <person name="Symeonidi A."/>
            <person name="Elias M."/>
            <person name="Eveleigh R.J."/>
            <person name="Herman E.K."/>
            <person name="Klute M.J."/>
            <person name="Nakayama T."/>
            <person name="Obornik M."/>
            <person name="Reyes-Prieto A."/>
            <person name="Armbrust E.V."/>
            <person name="Aves S.J."/>
            <person name="Beiko R.G."/>
            <person name="Coutinho P."/>
            <person name="Dacks J.B."/>
            <person name="Durnford D.G."/>
            <person name="Fast N.M."/>
            <person name="Green B.R."/>
            <person name="Grisdale C."/>
            <person name="Hempe F."/>
            <person name="Henrissat B."/>
            <person name="Hoppner M.P."/>
            <person name="Ishida K.-I."/>
            <person name="Kim E."/>
            <person name="Koreny L."/>
            <person name="Kroth P.G."/>
            <person name="Liu Y."/>
            <person name="Malik S.-B."/>
            <person name="Maier U.G."/>
            <person name="McRose D."/>
            <person name="Mock T."/>
            <person name="Neilson J.A."/>
            <person name="Onodera N.T."/>
            <person name="Poole A.M."/>
            <person name="Pritham E.J."/>
            <person name="Richards T.A."/>
            <person name="Rocap G."/>
            <person name="Roy S.W."/>
            <person name="Sarai C."/>
            <person name="Schaack S."/>
            <person name="Shirato S."/>
            <person name="Slamovits C.H."/>
            <person name="Spencer D.F."/>
            <person name="Suzuki S."/>
            <person name="Worden A.Z."/>
            <person name="Zauner S."/>
            <person name="Barry K."/>
            <person name="Bell C."/>
            <person name="Bharti A.K."/>
            <person name="Crow J.A."/>
            <person name="Grimwood J."/>
            <person name="Kramer R."/>
            <person name="Lindquist E."/>
            <person name="Lucas S."/>
            <person name="Salamov A."/>
            <person name="McFadden G.I."/>
            <person name="Lane C.E."/>
            <person name="Keeling P.J."/>
            <person name="Gray M.W."/>
            <person name="Grigoriev I.V."/>
            <person name="Archibald J.M."/>
        </authorList>
    </citation>
    <scope>NUCLEOTIDE SEQUENCE</scope>
    <source>
        <strain evidence="7">CCMP2712</strain>
    </source>
</reference>
<dbReference type="Pfam" id="PF09273">
    <property type="entry name" value="Rubis-subs-bind"/>
    <property type="match status" value="1"/>
</dbReference>
<evidence type="ECO:0000256" key="2">
    <source>
        <dbReference type="ARBA" id="ARBA00022679"/>
    </source>
</evidence>
<dbReference type="eggNOG" id="KOG1337">
    <property type="taxonomic scope" value="Eukaryota"/>
</dbReference>
<accession>L1JUA1</accession>
<dbReference type="Gene3D" id="3.90.1410.10">
    <property type="entry name" value="set domain protein methyltransferase, domain 1"/>
    <property type="match status" value="1"/>
</dbReference>
<gene>
    <name evidence="5" type="ORF">GUITHDRAFT_102933</name>
</gene>
<dbReference type="Proteomes" id="UP000011087">
    <property type="component" value="Unassembled WGS sequence"/>
</dbReference>
<proteinExistence type="predicted"/>
<evidence type="ECO:0000256" key="3">
    <source>
        <dbReference type="ARBA" id="ARBA00022691"/>
    </source>
</evidence>
<keyword evidence="3" id="KW-0949">S-adenosyl-L-methionine</keyword>
<dbReference type="InterPro" id="IPR050600">
    <property type="entry name" value="SETD3_SETD6_MTase"/>
</dbReference>
<evidence type="ECO:0000313" key="7">
    <source>
        <dbReference type="Proteomes" id="UP000011087"/>
    </source>
</evidence>
<evidence type="ECO:0000256" key="1">
    <source>
        <dbReference type="ARBA" id="ARBA00022603"/>
    </source>
</evidence>
<reference evidence="6" key="3">
    <citation type="submission" date="2015-06" db="UniProtKB">
        <authorList>
            <consortium name="EnsemblProtists"/>
        </authorList>
    </citation>
    <scope>IDENTIFICATION</scope>
</reference>
<evidence type="ECO:0000313" key="5">
    <source>
        <dbReference type="EMBL" id="EKX51668.1"/>
    </source>
</evidence>
<dbReference type="EnsemblProtists" id="EKX51668">
    <property type="protein sequence ID" value="EKX51668"/>
    <property type="gene ID" value="GUITHDRAFT_102933"/>
</dbReference>
<reference evidence="5 7" key="1">
    <citation type="journal article" date="2012" name="Nature">
        <title>Algal genomes reveal evolutionary mosaicism and the fate of nucleomorphs.</title>
        <authorList>
            <consortium name="DOE Joint Genome Institute"/>
            <person name="Curtis B.A."/>
            <person name="Tanifuji G."/>
            <person name="Burki F."/>
            <person name="Gruber A."/>
            <person name="Irimia M."/>
            <person name="Maruyama S."/>
            <person name="Arias M.C."/>
            <person name="Ball S.G."/>
            <person name="Gile G.H."/>
            <person name="Hirakawa Y."/>
            <person name="Hopkins J.F."/>
            <person name="Kuo A."/>
            <person name="Rensing S.A."/>
            <person name="Schmutz J."/>
            <person name="Symeonidi A."/>
            <person name="Elias M."/>
            <person name="Eveleigh R.J."/>
            <person name="Herman E.K."/>
            <person name="Klute M.J."/>
            <person name="Nakayama T."/>
            <person name="Obornik M."/>
            <person name="Reyes-Prieto A."/>
            <person name="Armbrust E.V."/>
            <person name="Aves S.J."/>
            <person name="Beiko R.G."/>
            <person name="Coutinho P."/>
            <person name="Dacks J.B."/>
            <person name="Durnford D.G."/>
            <person name="Fast N.M."/>
            <person name="Green B.R."/>
            <person name="Grisdale C.J."/>
            <person name="Hempel F."/>
            <person name="Henrissat B."/>
            <person name="Hoppner M.P."/>
            <person name="Ishida K."/>
            <person name="Kim E."/>
            <person name="Koreny L."/>
            <person name="Kroth P.G."/>
            <person name="Liu Y."/>
            <person name="Malik S.B."/>
            <person name="Maier U.G."/>
            <person name="McRose D."/>
            <person name="Mock T."/>
            <person name="Neilson J.A."/>
            <person name="Onodera N.T."/>
            <person name="Poole A.M."/>
            <person name="Pritham E.J."/>
            <person name="Richards T.A."/>
            <person name="Rocap G."/>
            <person name="Roy S.W."/>
            <person name="Sarai C."/>
            <person name="Schaack S."/>
            <person name="Shirato S."/>
            <person name="Slamovits C.H."/>
            <person name="Spencer D.F."/>
            <person name="Suzuki S."/>
            <person name="Worden A.Z."/>
            <person name="Zauner S."/>
            <person name="Barry K."/>
            <person name="Bell C."/>
            <person name="Bharti A.K."/>
            <person name="Crow J.A."/>
            <person name="Grimwood J."/>
            <person name="Kramer R."/>
            <person name="Lindquist E."/>
            <person name="Lucas S."/>
            <person name="Salamov A."/>
            <person name="McFadden G.I."/>
            <person name="Lane C.E."/>
            <person name="Keeling P.J."/>
            <person name="Gray M.W."/>
            <person name="Grigoriev I.V."/>
            <person name="Archibald J.M."/>
        </authorList>
    </citation>
    <scope>NUCLEOTIDE SEQUENCE</scope>
    <source>
        <strain evidence="5 7">CCMP2712</strain>
    </source>
</reference>
<dbReference type="PANTHER" id="PTHR13271:SF123">
    <property type="entry name" value="RIBULOSE-1,5-BISPHOSPHATE CARBOXYLASE_OXYGENASE SMALL SUBUNIT N-METHYLTRANSFERASE I-RELATED"/>
    <property type="match status" value="1"/>
</dbReference>
<protein>
    <recommendedName>
        <fullName evidence="4">SET domain-containing protein</fullName>
    </recommendedName>
</protein>
<dbReference type="GeneID" id="17308352"/>
<dbReference type="CDD" id="cd10527">
    <property type="entry name" value="SET_LSMT"/>
    <property type="match status" value="1"/>
</dbReference>
<sequence>MQVSTSDQSLWYAPKRVVEVDGGLRGNALRIWLEEEHGVDMSKVDLQRSPLEGLGVFANRRLEPGETLFMIPKSCCIYPELVFEDRQLGKSMQKLASAAGEGIEVVALATFLAREKMKGSESSYKPFIDVLPWDSLHPLLWTDEEVDLLEGTYAHREILAFREQVEVATELFEPVLNPKGWKQFFQTIETEKMTPEEFGFMMRGAFASVLSRAFDSKIGRGDKGLEERVVIPLLDIFNHGSYGPSITFDTALERDNEKGFPVRVADKGKSIEEGEELFGFYGDKPNWNMLTTYGFVSPNPKCQETTLSVSIDEKDPYFAQKEEILKARGMVAVEQLFDIRHDTDPMGPLINYFRIREISNEADLTKVQTNYGEMLSEGNEARAKIFMRRIIQDRKDFIDDARARLKEAYMAGQESLVRKEVADIITASKFTTASRS</sequence>
<organism evidence="5">
    <name type="scientific">Guillardia theta (strain CCMP2712)</name>
    <name type="common">Cryptophyte</name>
    <dbReference type="NCBI Taxonomy" id="905079"/>
    <lineage>
        <taxon>Eukaryota</taxon>
        <taxon>Cryptophyceae</taxon>
        <taxon>Pyrenomonadales</taxon>
        <taxon>Geminigeraceae</taxon>
        <taxon>Guillardia</taxon>
    </lineage>
</organism>
<dbReference type="SUPFAM" id="SSF82199">
    <property type="entry name" value="SET domain"/>
    <property type="match status" value="1"/>
</dbReference>
<dbReference type="InterPro" id="IPR036464">
    <property type="entry name" value="Rubisco_LSMT_subst-bd_sf"/>
</dbReference>
<dbReference type="AlphaFoldDB" id="L1JUA1"/>
<dbReference type="Gene3D" id="3.90.1420.10">
    <property type="entry name" value="Rubisco LSMT, substrate-binding domain"/>
    <property type="match status" value="1"/>
</dbReference>
<feature type="domain" description="SET" evidence="4">
    <location>
        <begin position="42"/>
        <end position="282"/>
    </location>
</feature>
<dbReference type="OrthoDB" id="42889at2759"/>
<dbReference type="PaxDb" id="55529-EKX51668"/>
<dbReference type="RefSeq" id="XP_005838648.1">
    <property type="nucleotide sequence ID" value="XM_005838591.1"/>
</dbReference>
<dbReference type="GO" id="GO:0032259">
    <property type="term" value="P:methylation"/>
    <property type="evidence" value="ECO:0007669"/>
    <property type="project" value="UniProtKB-KW"/>
</dbReference>
<dbReference type="HOGENOM" id="CLU_629220_0_0_1"/>
<dbReference type="PANTHER" id="PTHR13271">
    <property type="entry name" value="UNCHARACTERIZED PUTATIVE METHYLTRANSFERASE"/>
    <property type="match status" value="1"/>
</dbReference>
<dbReference type="InterPro" id="IPR046341">
    <property type="entry name" value="SET_dom_sf"/>
</dbReference>
<dbReference type="GO" id="GO:0016279">
    <property type="term" value="F:protein-lysine N-methyltransferase activity"/>
    <property type="evidence" value="ECO:0007669"/>
    <property type="project" value="TreeGrafter"/>
</dbReference>
<dbReference type="PROSITE" id="PS50280">
    <property type="entry name" value="SET"/>
    <property type="match status" value="1"/>
</dbReference>
<evidence type="ECO:0000259" key="4">
    <source>
        <dbReference type="PROSITE" id="PS50280"/>
    </source>
</evidence>
<dbReference type="InterPro" id="IPR015353">
    <property type="entry name" value="Rubisco_LSMT_subst-bd"/>
</dbReference>
<dbReference type="KEGG" id="gtt:GUITHDRAFT_102933"/>
<keyword evidence="1" id="KW-0489">Methyltransferase</keyword>
<dbReference type="InterPro" id="IPR001214">
    <property type="entry name" value="SET_dom"/>
</dbReference>
<dbReference type="EMBL" id="JH992975">
    <property type="protein sequence ID" value="EKX51668.1"/>
    <property type="molecule type" value="Genomic_DNA"/>
</dbReference>
<evidence type="ECO:0000313" key="6">
    <source>
        <dbReference type="EnsemblProtists" id="EKX51668"/>
    </source>
</evidence>
<dbReference type="STRING" id="905079.L1JUA1"/>